<feature type="transmembrane region" description="Helical" evidence="1">
    <location>
        <begin position="85"/>
        <end position="108"/>
    </location>
</feature>
<gene>
    <name evidence="2" type="ORF">Aco03nite_056610</name>
</gene>
<feature type="transmembrane region" description="Helical" evidence="1">
    <location>
        <begin position="114"/>
        <end position="134"/>
    </location>
</feature>
<dbReference type="Proteomes" id="UP000612282">
    <property type="component" value="Unassembled WGS sequence"/>
</dbReference>
<keyword evidence="3" id="KW-1185">Reference proteome</keyword>
<dbReference type="RefSeq" id="WP_203799825.1">
    <property type="nucleotide sequence ID" value="NZ_BAAAQE010000092.1"/>
</dbReference>
<evidence type="ECO:0000313" key="2">
    <source>
        <dbReference type="EMBL" id="GID57257.1"/>
    </source>
</evidence>
<keyword evidence="1" id="KW-0472">Membrane</keyword>
<comment type="caution">
    <text evidence="2">The sequence shown here is derived from an EMBL/GenBank/DDBJ whole genome shotgun (WGS) entry which is preliminary data.</text>
</comment>
<proteinExistence type="predicted"/>
<keyword evidence="1" id="KW-0812">Transmembrane</keyword>
<organism evidence="2 3">
    <name type="scientific">Actinoplanes couchii</name>
    <dbReference type="NCBI Taxonomy" id="403638"/>
    <lineage>
        <taxon>Bacteria</taxon>
        <taxon>Bacillati</taxon>
        <taxon>Actinomycetota</taxon>
        <taxon>Actinomycetes</taxon>
        <taxon>Micromonosporales</taxon>
        <taxon>Micromonosporaceae</taxon>
        <taxon>Actinoplanes</taxon>
    </lineage>
</organism>
<sequence length="147" mass="15374">MEVDEAAKALAEMQRRTEQTLRQGSPRRIPAWHTWGSAAGLTLVFASGDFSGWAAIALIVAGVAVTVGLTILLDRVTGVRLRMRALRAWPMVLVIGAILVAAIVVGSVMRLYDVPFDSTIGGLAGALVGVVGLGRAQAAAARPRAES</sequence>
<accession>A0ABQ3XFJ7</accession>
<feature type="transmembrane region" description="Helical" evidence="1">
    <location>
        <begin position="53"/>
        <end position="73"/>
    </location>
</feature>
<protein>
    <submittedName>
        <fullName evidence="2">Uncharacterized protein</fullName>
    </submittedName>
</protein>
<name>A0ABQ3XFJ7_9ACTN</name>
<evidence type="ECO:0000256" key="1">
    <source>
        <dbReference type="SAM" id="Phobius"/>
    </source>
</evidence>
<keyword evidence="1" id="KW-1133">Transmembrane helix</keyword>
<reference evidence="2 3" key="1">
    <citation type="submission" date="2021-01" db="EMBL/GenBank/DDBJ databases">
        <title>Whole genome shotgun sequence of Actinoplanes couchii NBRC 106145.</title>
        <authorList>
            <person name="Komaki H."/>
            <person name="Tamura T."/>
        </authorList>
    </citation>
    <scope>NUCLEOTIDE SEQUENCE [LARGE SCALE GENOMIC DNA]</scope>
    <source>
        <strain evidence="2 3">NBRC 106145</strain>
    </source>
</reference>
<dbReference type="EMBL" id="BOMG01000071">
    <property type="protein sequence ID" value="GID57257.1"/>
    <property type="molecule type" value="Genomic_DNA"/>
</dbReference>
<evidence type="ECO:0000313" key="3">
    <source>
        <dbReference type="Proteomes" id="UP000612282"/>
    </source>
</evidence>